<proteinExistence type="predicted"/>
<dbReference type="EMBL" id="PQFF01000227">
    <property type="protein sequence ID" value="RHZ72113.1"/>
    <property type="molecule type" value="Genomic_DNA"/>
</dbReference>
<evidence type="ECO:0000313" key="1">
    <source>
        <dbReference type="EMBL" id="RHZ72113.1"/>
    </source>
</evidence>
<organism evidence="1 2">
    <name type="scientific">Diversispora epigaea</name>
    <dbReference type="NCBI Taxonomy" id="1348612"/>
    <lineage>
        <taxon>Eukaryota</taxon>
        <taxon>Fungi</taxon>
        <taxon>Fungi incertae sedis</taxon>
        <taxon>Mucoromycota</taxon>
        <taxon>Glomeromycotina</taxon>
        <taxon>Glomeromycetes</taxon>
        <taxon>Diversisporales</taxon>
        <taxon>Diversisporaceae</taxon>
        <taxon>Diversispora</taxon>
    </lineage>
</organism>
<name>A0A397IGD5_9GLOM</name>
<reference evidence="1 2" key="1">
    <citation type="submission" date="2018-08" db="EMBL/GenBank/DDBJ databases">
        <title>Genome and evolution of the arbuscular mycorrhizal fungus Diversispora epigaea (formerly Glomus versiforme) and its bacterial endosymbionts.</title>
        <authorList>
            <person name="Sun X."/>
            <person name="Fei Z."/>
            <person name="Harrison M."/>
        </authorList>
    </citation>
    <scope>NUCLEOTIDE SEQUENCE [LARGE SCALE GENOMIC DNA]</scope>
    <source>
        <strain evidence="1 2">IT104</strain>
    </source>
</reference>
<protein>
    <submittedName>
        <fullName evidence="1">Uncharacterized protein</fullName>
    </submittedName>
</protein>
<dbReference type="AlphaFoldDB" id="A0A397IGD5"/>
<sequence>MSNVAVKKELKDINRKRNGKRNSTNVKIGMKKEEVFAYGFEGNSNQYNEEYSKECSGDDNNILGFEVRVFYFIMLSIRRYRRKKKEDLEGYWNFEKKEDSEGYWDLRYRRKKIRKATGI</sequence>
<evidence type="ECO:0000313" key="2">
    <source>
        <dbReference type="Proteomes" id="UP000266861"/>
    </source>
</evidence>
<keyword evidence="2" id="KW-1185">Reference proteome</keyword>
<accession>A0A397IGD5</accession>
<dbReference type="Proteomes" id="UP000266861">
    <property type="component" value="Unassembled WGS sequence"/>
</dbReference>
<comment type="caution">
    <text evidence="1">The sequence shown here is derived from an EMBL/GenBank/DDBJ whole genome shotgun (WGS) entry which is preliminary data.</text>
</comment>
<gene>
    <name evidence="1" type="ORF">Glove_246g33</name>
</gene>